<dbReference type="GO" id="GO:1990726">
    <property type="term" value="C:Lsm1-7-Pat1 complex"/>
    <property type="evidence" value="ECO:0007669"/>
    <property type="project" value="TreeGrafter"/>
</dbReference>
<dbReference type="GO" id="GO:0046540">
    <property type="term" value="C:U4/U6 x U5 tri-snRNP complex"/>
    <property type="evidence" value="ECO:0007669"/>
    <property type="project" value="TreeGrafter"/>
</dbReference>
<evidence type="ECO:0000256" key="3">
    <source>
        <dbReference type="ARBA" id="ARBA00022664"/>
    </source>
</evidence>
<gene>
    <name evidence="10" type="ORF">NYPRO_LOCUS6665</name>
</gene>
<protein>
    <submittedName>
        <fullName evidence="10">(raccoon dog) hypothetical protein</fullName>
    </submittedName>
</protein>
<dbReference type="EMBL" id="CAJHUB010000672">
    <property type="protein sequence ID" value="CAD7673870.1"/>
    <property type="molecule type" value="Genomic_DNA"/>
</dbReference>
<keyword evidence="3" id="KW-0507">mRNA processing</keyword>
<dbReference type="PANTHER" id="PTHR20971">
    <property type="entry name" value="U6 SNRNA-ASSOCIATED PROTEIN"/>
    <property type="match status" value="1"/>
</dbReference>
<keyword evidence="4" id="KW-0747">Spliceosome</keyword>
<evidence type="ECO:0000313" key="11">
    <source>
        <dbReference type="Proteomes" id="UP000645828"/>
    </source>
</evidence>
<name>A0A811Y8F9_NYCPR</name>
<proteinExistence type="inferred from homology"/>
<evidence type="ECO:0000256" key="2">
    <source>
        <dbReference type="ARBA" id="ARBA00006850"/>
    </source>
</evidence>
<keyword evidence="5" id="KW-0694">RNA-binding</keyword>
<evidence type="ECO:0000256" key="7">
    <source>
        <dbReference type="ARBA" id="ARBA00023242"/>
    </source>
</evidence>
<feature type="compositionally biased region" description="Basic residues" evidence="9">
    <location>
        <begin position="32"/>
        <end position="48"/>
    </location>
</feature>
<dbReference type="InterPro" id="IPR033871">
    <property type="entry name" value="LSm5"/>
</dbReference>
<comment type="caution">
    <text evidence="10">The sequence shown here is derived from an EMBL/GenBank/DDBJ whole genome shotgun (WGS) entry which is preliminary data.</text>
</comment>
<dbReference type="GO" id="GO:0005681">
    <property type="term" value="C:spliceosomal complex"/>
    <property type="evidence" value="ECO:0007669"/>
    <property type="project" value="UniProtKB-KW"/>
</dbReference>
<keyword evidence="7" id="KW-0539">Nucleus</keyword>
<evidence type="ECO:0000313" key="10">
    <source>
        <dbReference type="EMBL" id="CAD7673870.1"/>
    </source>
</evidence>
<dbReference type="GO" id="GO:0005688">
    <property type="term" value="C:U6 snRNP"/>
    <property type="evidence" value="ECO:0007669"/>
    <property type="project" value="TreeGrafter"/>
</dbReference>
<evidence type="ECO:0000256" key="9">
    <source>
        <dbReference type="SAM" id="MobiDB-lite"/>
    </source>
</evidence>
<evidence type="ECO:0000256" key="5">
    <source>
        <dbReference type="ARBA" id="ARBA00022884"/>
    </source>
</evidence>
<dbReference type="AlphaFoldDB" id="A0A811Y8F9"/>
<comment type="subcellular location">
    <subcellularLocation>
        <location evidence="1">Nucleus</location>
    </subcellularLocation>
</comment>
<evidence type="ECO:0000256" key="1">
    <source>
        <dbReference type="ARBA" id="ARBA00004123"/>
    </source>
</evidence>
<keyword evidence="6" id="KW-0508">mRNA splicing</keyword>
<organism evidence="10 11">
    <name type="scientific">Nyctereutes procyonoides</name>
    <name type="common">Raccoon dog</name>
    <name type="synonym">Canis procyonoides</name>
    <dbReference type="NCBI Taxonomy" id="34880"/>
    <lineage>
        <taxon>Eukaryota</taxon>
        <taxon>Metazoa</taxon>
        <taxon>Chordata</taxon>
        <taxon>Craniata</taxon>
        <taxon>Vertebrata</taxon>
        <taxon>Euteleostomi</taxon>
        <taxon>Mammalia</taxon>
        <taxon>Eutheria</taxon>
        <taxon>Laurasiatheria</taxon>
        <taxon>Carnivora</taxon>
        <taxon>Caniformia</taxon>
        <taxon>Canidae</taxon>
        <taxon>Nyctereutes</taxon>
    </lineage>
</organism>
<comment type="similarity">
    <text evidence="2">Belongs to the snRNP Sm proteins family.</text>
</comment>
<dbReference type="Proteomes" id="UP000645828">
    <property type="component" value="Unassembled WGS sequence"/>
</dbReference>
<feature type="region of interest" description="Disordered" evidence="9">
    <location>
        <begin position="32"/>
        <end position="53"/>
    </location>
</feature>
<reference evidence="10" key="1">
    <citation type="submission" date="2020-12" db="EMBL/GenBank/DDBJ databases">
        <authorList>
            <consortium name="Molecular Ecology Group"/>
        </authorList>
    </citation>
    <scope>NUCLEOTIDE SEQUENCE</scope>
    <source>
        <strain evidence="10">TBG_1078</strain>
    </source>
</reference>
<evidence type="ECO:0000256" key="6">
    <source>
        <dbReference type="ARBA" id="ARBA00023187"/>
    </source>
</evidence>
<keyword evidence="8" id="KW-0687">Ribonucleoprotein</keyword>
<evidence type="ECO:0000256" key="8">
    <source>
        <dbReference type="ARBA" id="ARBA00023274"/>
    </source>
</evidence>
<sequence>MAKLSLNLTNLSTDILPVLVDECIASRIHIVKNKKQKQKQKPNKQKRNLHYDKEMSEFEITPEVRRITKLDQILLNGNNITVLVPREERPEV</sequence>
<dbReference type="GO" id="GO:0003723">
    <property type="term" value="F:RNA binding"/>
    <property type="evidence" value="ECO:0007669"/>
    <property type="project" value="UniProtKB-KW"/>
</dbReference>
<accession>A0A811Y8F9</accession>
<keyword evidence="11" id="KW-1185">Reference proteome</keyword>
<dbReference type="PANTHER" id="PTHR20971:SF0">
    <property type="entry name" value="U6 SNRNA-ASSOCIATED SM-LIKE PROTEIN LSM5"/>
    <property type="match status" value="1"/>
</dbReference>
<evidence type="ECO:0000256" key="4">
    <source>
        <dbReference type="ARBA" id="ARBA00022728"/>
    </source>
</evidence>
<dbReference type="GO" id="GO:0000398">
    <property type="term" value="P:mRNA splicing, via spliceosome"/>
    <property type="evidence" value="ECO:0007669"/>
    <property type="project" value="TreeGrafter"/>
</dbReference>